<accession>A0ABP8MR77</accession>
<keyword evidence="5" id="KW-1185">Reference proteome</keyword>
<dbReference type="PANTHER" id="PTHR38764:SF1">
    <property type="entry name" value="ACYL CARRIER PROTEIN PHOSPHODIESTERASE"/>
    <property type="match status" value="1"/>
</dbReference>
<keyword evidence="3" id="KW-0443">Lipid metabolism</keyword>
<comment type="caution">
    <text evidence="4">The sequence shown here is derived from an EMBL/GenBank/DDBJ whole genome shotgun (WGS) entry which is preliminary data.</text>
</comment>
<proteinExistence type="predicted"/>
<evidence type="ECO:0000256" key="3">
    <source>
        <dbReference type="ARBA" id="ARBA00023098"/>
    </source>
</evidence>
<name>A0ABP8MR77_9BACT</name>
<dbReference type="PANTHER" id="PTHR38764">
    <property type="entry name" value="ACYL CARRIER PROTEIN PHOSPHODIESTERASE"/>
    <property type="match status" value="1"/>
</dbReference>
<evidence type="ECO:0000313" key="5">
    <source>
        <dbReference type="Proteomes" id="UP001501410"/>
    </source>
</evidence>
<evidence type="ECO:0000256" key="2">
    <source>
        <dbReference type="ARBA" id="ARBA00022801"/>
    </source>
</evidence>
<dbReference type="EMBL" id="BAABEZ010000022">
    <property type="protein sequence ID" value="GAA4453153.1"/>
    <property type="molecule type" value="Genomic_DNA"/>
</dbReference>
<protein>
    <submittedName>
        <fullName evidence="4">ACP phosphodiesterase</fullName>
    </submittedName>
</protein>
<keyword evidence="2" id="KW-0378">Hydrolase</keyword>
<dbReference type="Pfam" id="PF04336">
    <property type="entry name" value="ACP_PD"/>
    <property type="match status" value="1"/>
</dbReference>
<dbReference type="RefSeq" id="WP_344824248.1">
    <property type="nucleotide sequence ID" value="NZ_BAABEZ010000022.1"/>
</dbReference>
<dbReference type="InterPro" id="IPR007431">
    <property type="entry name" value="ACP_PD"/>
</dbReference>
<evidence type="ECO:0000256" key="1">
    <source>
        <dbReference type="ARBA" id="ARBA00022516"/>
    </source>
</evidence>
<dbReference type="Proteomes" id="UP001501410">
    <property type="component" value="Unassembled WGS sequence"/>
</dbReference>
<reference evidence="5" key="1">
    <citation type="journal article" date="2019" name="Int. J. Syst. Evol. Microbiol.">
        <title>The Global Catalogue of Microorganisms (GCM) 10K type strain sequencing project: providing services to taxonomists for standard genome sequencing and annotation.</title>
        <authorList>
            <consortium name="The Broad Institute Genomics Platform"/>
            <consortium name="The Broad Institute Genome Sequencing Center for Infectious Disease"/>
            <person name="Wu L."/>
            <person name="Ma J."/>
        </authorList>
    </citation>
    <scope>NUCLEOTIDE SEQUENCE [LARGE SCALE GENOMIC DNA]</scope>
    <source>
        <strain evidence="5">JCM 31921</strain>
    </source>
</reference>
<evidence type="ECO:0000313" key="4">
    <source>
        <dbReference type="EMBL" id="GAA4453153.1"/>
    </source>
</evidence>
<keyword evidence="1" id="KW-0444">Lipid biosynthesis</keyword>
<organism evidence="4 5">
    <name type="scientific">Rurimicrobium arvi</name>
    <dbReference type="NCBI Taxonomy" id="2049916"/>
    <lineage>
        <taxon>Bacteria</taxon>
        <taxon>Pseudomonadati</taxon>
        <taxon>Bacteroidota</taxon>
        <taxon>Chitinophagia</taxon>
        <taxon>Chitinophagales</taxon>
        <taxon>Chitinophagaceae</taxon>
        <taxon>Rurimicrobium</taxon>
    </lineage>
</organism>
<gene>
    <name evidence="4" type="ORF">GCM10023092_13010</name>
</gene>
<sequence length="200" mass="22939">MNYLGHAVLSFEDEQILVGNMMGDFVKGSVALMQYPDRVRAGLMLHRKIDSFTDQHWAIGEAKQIFRPNYGLYSGAVVDTLTDHFVANDAELFPTQGTLAEFAADVYQKLQRQRSYFPERFEPYFESMVQHNWLLGYRSDTGLRRSLNGLMRRAGKIVEVDTAYALFRQNFDTMHQLYKAFAGDIIRYVKVELSLDGTGT</sequence>